<comment type="similarity">
    <text evidence="2 7">Belongs to the phosphohexose mutase family.</text>
</comment>
<evidence type="ECO:0000256" key="2">
    <source>
        <dbReference type="ARBA" id="ARBA00010231"/>
    </source>
</evidence>
<dbReference type="InterPro" id="IPR005846">
    <property type="entry name" value="A-D-PHexomutase_a/b/a-III"/>
</dbReference>
<dbReference type="GO" id="GO:0006166">
    <property type="term" value="P:purine ribonucleoside salvage"/>
    <property type="evidence" value="ECO:0007669"/>
    <property type="project" value="TreeGrafter"/>
</dbReference>
<dbReference type="PROSITE" id="PS00710">
    <property type="entry name" value="PGM_PMM"/>
    <property type="match status" value="1"/>
</dbReference>
<dbReference type="PANTHER" id="PTHR45745:SF1">
    <property type="entry name" value="PHOSPHOGLUCOMUTASE 2B-RELATED"/>
    <property type="match status" value="1"/>
</dbReference>
<dbReference type="PANTHER" id="PTHR45745">
    <property type="entry name" value="PHOSPHOMANNOMUTASE 45A"/>
    <property type="match status" value="1"/>
</dbReference>
<evidence type="ECO:0000259" key="8">
    <source>
        <dbReference type="Pfam" id="PF00408"/>
    </source>
</evidence>
<keyword evidence="3" id="KW-0597">Phosphoprotein</keyword>
<evidence type="ECO:0000313" key="13">
    <source>
        <dbReference type="Proteomes" id="UP000042997"/>
    </source>
</evidence>
<keyword evidence="4 7" id="KW-0479">Metal-binding</keyword>
<evidence type="ECO:0000256" key="7">
    <source>
        <dbReference type="RuleBase" id="RU004326"/>
    </source>
</evidence>
<sequence>MSLRFGTAGLRGPVGDGPGCINEDVVVRTTAGLARWLDARGCGGGTVVVGRDARTGSAEFFAAATEVLAAAGFDVVALPRPLPTPVTAYAVRALDAVAGVQITASHNPAPDNGYKVYTRGGAQLVEPDDREIERAIDAVGAASSVPRTAVAPTGDDLVARYLARVASLPRGTARTLRIALTPLHGVGGETAVAALHAAGFGDVHVVDAQFAPDPRFPTVEFPNPEEPGAADAVLALAADVGADIALALDPDADRCAVGVPTPEGWRMLRGDETGALLGDRILAGAPRGALVATTIVSSALLGRLAAARGARYAQTLTGFKWLARAGDGLVYAYEEALGHCVDPDAVRDKDGIATAVVVADYAAELKARRSTLVDALDALHREFGLHLGDQVSIRVADLARIGAIMSRLRSALPAELAGEPVTATDLAAASGPLRTDAVVLEGASVRVVVRPSGTEPKLKCYLESVAADGDRDGATARLKALRAWATGLGER</sequence>
<evidence type="ECO:0000256" key="4">
    <source>
        <dbReference type="ARBA" id="ARBA00022723"/>
    </source>
</evidence>
<evidence type="ECO:0000259" key="11">
    <source>
        <dbReference type="Pfam" id="PF02880"/>
    </source>
</evidence>
<evidence type="ECO:0000313" key="12">
    <source>
        <dbReference type="EMBL" id="CDZ89315.1"/>
    </source>
</evidence>
<comment type="cofactor">
    <cofactor evidence="1">
        <name>Mg(2+)</name>
        <dbReference type="ChEBI" id="CHEBI:18420"/>
    </cofactor>
</comment>
<dbReference type="InterPro" id="IPR036900">
    <property type="entry name" value="A-D-PHexomutase_C_sf"/>
</dbReference>
<dbReference type="Gene3D" id="3.30.310.50">
    <property type="entry name" value="Alpha-D-phosphohexomutase, C-terminal domain"/>
    <property type="match status" value="1"/>
</dbReference>
<dbReference type="Pfam" id="PF02879">
    <property type="entry name" value="PGM_PMM_II"/>
    <property type="match status" value="1"/>
</dbReference>
<dbReference type="KEGG" id="rrz:CS378_07095"/>
<dbReference type="AlphaFoldDB" id="A0A098BM69"/>
<feature type="domain" description="Alpha-D-phosphohexomutase alpha/beta/alpha" evidence="9">
    <location>
        <begin position="4"/>
        <end position="138"/>
    </location>
</feature>
<evidence type="ECO:0000259" key="10">
    <source>
        <dbReference type="Pfam" id="PF02879"/>
    </source>
</evidence>
<dbReference type="Pfam" id="PF02880">
    <property type="entry name" value="PGM_PMM_III"/>
    <property type="match status" value="1"/>
</dbReference>
<dbReference type="Gene3D" id="3.40.120.10">
    <property type="entry name" value="Alpha-D-Glucose-1,6-Bisphosphate, subunit A, domain 3"/>
    <property type="match status" value="3"/>
</dbReference>
<dbReference type="OrthoDB" id="9806956at2"/>
<organism evidence="12 13">
    <name type="scientific">Rhodococcus ruber</name>
    <dbReference type="NCBI Taxonomy" id="1830"/>
    <lineage>
        <taxon>Bacteria</taxon>
        <taxon>Bacillati</taxon>
        <taxon>Actinomycetota</taxon>
        <taxon>Actinomycetes</taxon>
        <taxon>Mycobacteriales</taxon>
        <taxon>Nocardiaceae</taxon>
        <taxon>Rhodococcus</taxon>
    </lineage>
</organism>
<dbReference type="GO" id="GO:0000287">
    <property type="term" value="F:magnesium ion binding"/>
    <property type="evidence" value="ECO:0007669"/>
    <property type="project" value="InterPro"/>
</dbReference>
<dbReference type="SUPFAM" id="SSF53738">
    <property type="entry name" value="Phosphoglucomutase, first 3 domains"/>
    <property type="match status" value="3"/>
</dbReference>
<evidence type="ECO:0000256" key="1">
    <source>
        <dbReference type="ARBA" id="ARBA00001946"/>
    </source>
</evidence>
<accession>A0A098BM69</accession>
<feature type="domain" description="Alpha-D-phosphohexomutase alpha/beta/alpha" evidence="11">
    <location>
        <begin position="270"/>
        <end position="375"/>
    </location>
</feature>
<dbReference type="Proteomes" id="UP000042997">
    <property type="component" value="Unassembled WGS sequence"/>
</dbReference>
<dbReference type="EMBL" id="CCSD01000058">
    <property type="protein sequence ID" value="CDZ89315.1"/>
    <property type="molecule type" value="Genomic_DNA"/>
</dbReference>
<dbReference type="GO" id="GO:0008973">
    <property type="term" value="F:phosphopentomutase activity"/>
    <property type="evidence" value="ECO:0007669"/>
    <property type="project" value="TreeGrafter"/>
</dbReference>
<dbReference type="InterPro" id="IPR005844">
    <property type="entry name" value="A-D-PHexomutase_a/b/a-I"/>
</dbReference>
<evidence type="ECO:0000256" key="3">
    <source>
        <dbReference type="ARBA" id="ARBA00022553"/>
    </source>
</evidence>
<dbReference type="InterPro" id="IPR005841">
    <property type="entry name" value="Alpha-D-phosphohexomutase_SF"/>
</dbReference>
<evidence type="ECO:0000256" key="6">
    <source>
        <dbReference type="ARBA" id="ARBA00023235"/>
    </source>
</evidence>
<protein>
    <submittedName>
        <fullName evidence="12">Putative phosphomannomutase</fullName>
        <ecNumber evidence="12">5.4.2.8</ecNumber>
    </submittedName>
</protein>
<name>A0A098BM69_9NOCA</name>
<dbReference type="Pfam" id="PF02878">
    <property type="entry name" value="PGM_PMM_I"/>
    <property type="match status" value="1"/>
</dbReference>
<proteinExistence type="inferred from homology"/>
<dbReference type="PRINTS" id="PR00509">
    <property type="entry name" value="PGMPMM"/>
</dbReference>
<dbReference type="CDD" id="cd05799">
    <property type="entry name" value="PGM2"/>
    <property type="match status" value="1"/>
</dbReference>
<gene>
    <name evidence="12" type="ORF">RHRU231_470163</name>
</gene>
<dbReference type="eggNOG" id="COG1109">
    <property type="taxonomic scope" value="Bacteria"/>
</dbReference>
<feature type="domain" description="Alpha-D-phosphohexomutase alpha/beta/alpha" evidence="10">
    <location>
        <begin position="161"/>
        <end position="257"/>
    </location>
</feature>
<dbReference type="SUPFAM" id="SSF55957">
    <property type="entry name" value="Phosphoglucomutase, C-terminal domain"/>
    <property type="match status" value="1"/>
</dbReference>
<dbReference type="GO" id="GO:0005975">
    <property type="term" value="P:carbohydrate metabolic process"/>
    <property type="evidence" value="ECO:0007669"/>
    <property type="project" value="InterPro"/>
</dbReference>
<dbReference type="GO" id="GO:0004615">
    <property type="term" value="F:phosphomannomutase activity"/>
    <property type="evidence" value="ECO:0007669"/>
    <property type="project" value="UniProtKB-EC"/>
</dbReference>
<dbReference type="InterPro" id="IPR016055">
    <property type="entry name" value="A-D-PHexomutase_a/b/a-I/II/III"/>
</dbReference>
<keyword evidence="5 7" id="KW-0460">Magnesium</keyword>
<dbReference type="InterPro" id="IPR016066">
    <property type="entry name" value="A-D-PHexomutase_CS"/>
</dbReference>
<dbReference type="EC" id="5.4.2.8" evidence="12"/>
<feature type="domain" description="Alpha-D-phosphohexomutase C-terminal" evidence="8">
    <location>
        <begin position="429"/>
        <end position="465"/>
    </location>
</feature>
<dbReference type="Pfam" id="PF00408">
    <property type="entry name" value="PGM_PMM_IV"/>
    <property type="match status" value="1"/>
</dbReference>
<dbReference type="InterPro" id="IPR005845">
    <property type="entry name" value="A-D-PHexomutase_a/b/a-II"/>
</dbReference>
<dbReference type="RefSeq" id="WP_010594817.1">
    <property type="nucleotide sequence ID" value="NZ_CP023714.1"/>
</dbReference>
<evidence type="ECO:0000256" key="5">
    <source>
        <dbReference type="ARBA" id="ARBA00022842"/>
    </source>
</evidence>
<reference evidence="12 13" key="1">
    <citation type="journal article" date="2014" name="Genome Announc.">
        <title>Draft Genome Sequence of Propane- and Butane-Oxidizing Actinobacterium Rhodococcus ruber IEGM 231.</title>
        <authorList>
            <person name="Ivshina I.B."/>
            <person name="Kuyukina M.S."/>
            <person name="Krivoruchko A.V."/>
            <person name="Barbe V."/>
            <person name="Fischer C."/>
        </authorList>
    </citation>
    <scope>NUCLEOTIDE SEQUENCE [LARGE SCALE GENOMIC DNA]</scope>
</reference>
<dbReference type="InterPro" id="IPR005843">
    <property type="entry name" value="A-D-PHexomutase_C"/>
</dbReference>
<keyword evidence="6 12" id="KW-0413">Isomerase</keyword>
<evidence type="ECO:0000259" key="9">
    <source>
        <dbReference type="Pfam" id="PF02878"/>
    </source>
</evidence>